<evidence type="ECO:0000313" key="2">
    <source>
        <dbReference type="EMBL" id="CCA75561.1"/>
    </source>
</evidence>
<feature type="region of interest" description="Disordered" evidence="1">
    <location>
        <begin position="71"/>
        <end position="93"/>
    </location>
</feature>
<dbReference type="EMBL" id="CAFZ01000472">
    <property type="protein sequence ID" value="CCA75561.1"/>
    <property type="molecule type" value="Genomic_DNA"/>
</dbReference>
<sequence length="93" mass="10532">MHPNPQYYQLLLIHLLRDEFDVTLGGMPPPVPLQVNRGMQSTAALFVHYQASLPSNTSRTVFCQRTRHRTRWYGSSSPKGAHPAGRQNDSELT</sequence>
<dbReference type="HOGENOM" id="CLU_2400503_0_0_1"/>
<accession>G4TW68</accession>
<gene>
    <name evidence="2" type="ORF">PIIN_09551</name>
</gene>
<reference evidence="2 3" key="1">
    <citation type="journal article" date="2011" name="PLoS Pathog.">
        <title>Endophytic Life Strategies Decoded by Genome and Transcriptome Analyses of the Mutualistic Root Symbiont Piriformospora indica.</title>
        <authorList>
            <person name="Zuccaro A."/>
            <person name="Lahrmann U."/>
            <person name="Guldener U."/>
            <person name="Langen G."/>
            <person name="Pfiffi S."/>
            <person name="Biedenkopf D."/>
            <person name="Wong P."/>
            <person name="Samans B."/>
            <person name="Grimm C."/>
            <person name="Basiewicz M."/>
            <person name="Murat C."/>
            <person name="Martin F."/>
            <person name="Kogel K.H."/>
        </authorList>
    </citation>
    <scope>NUCLEOTIDE SEQUENCE [LARGE SCALE GENOMIC DNA]</scope>
    <source>
        <strain evidence="2 3">DSM 11827</strain>
    </source>
</reference>
<comment type="caution">
    <text evidence="2">The sequence shown here is derived from an EMBL/GenBank/DDBJ whole genome shotgun (WGS) entry which is preliminary data.</text>
</comment>
<protein>
    <submittedName>
        <fullName evidence="2">Uncharacterized protein</fullName>
    </submittedName>
</protein>
<dbReference type="AlphaFoldDB" id="G4TW68"/>
<evidence type="ECO:0000313" key="3">
    <source>
        <dbReference type="Proteomes" id="UP000007148"/>
    </source>
</evidence>
<evidence type="ECO:0000256" key="1">
    <source>
        <dbReference type="SAM" id="MobiDB-lite"/>
    </source>
</evidence>
<dbReference type="Proteomes" id="UP000007148">
    <property type="component" value="Unassembled WGS sequence"/>
</dbReference>
<proteinExistence type="predicted"/>
<organism evidence="2 3">
    <name type="scientific">Serendipita indica (strain DSM 11827)</name>
    <name type="common">Root endophyte fungus</name>
    <name type="synonym">Piriformospora indica</name>
    <dbReference type="NCBI Taxonomy" id="1109443"/>
    <lineage>
        <taxon>Eukaryota</taxon>
        <taxon>Fungi</taxon>
        <taxon>Dikarya</taxon>
        <taxon>Basidiomycota</taxon>
        <taxon>Agaricomycotina</taxon>
        <taxon>Agaricomycetes</taxon>
        <taxon>Sebacinales</taxon>
        <taxon>Serendipitaceae</taxon>
        <taxon>Serendipita</taxon>
    </lineage>
</organism>
<name>G4TW68_SERID</name>
<dbReference type="InParanoid" id="G4TW68"/>
<keyword evidence="3" id="KW-1185">Reference proteome</keyword>